<dbReference type="OrthoDB" id="5869564at2759"/>
<dbReference type="EMBL" id="KN562934">
    <property type="protein sequence ID" value="KHJ85695.1"/>
    <property type="molecule type" value="Genomic_DNA"/>
</dbReference>
<reference evidence="2 3" key="1">
    <citation type="submission" date="2014-03" db="EMBL/GenBank/DDBJ databases">
        <title>Draft genome of the hookworm Oesophagostomum dentatum.</title>
        <authorList>
            <person name="Mitreva M."/>
        </authorList>
    </citation>
    <scope>NUCLEOTIDE SEQUENCE [LARGE SCALE GENOMIC DNA]</scope>
    <source>
        <strain evidence="2 3">OD-Hann</strain>
    </source>
</reference>
<sequence>MVAVTDSSLAVDATCPTEVKVGGNQNLLFRNLCHIALRFFFEHLIKYSSGFSEEQKELDDDYSWTRYAVLCSTIICLSSLMASIVCFNFTVLCMPATHEHLAVNEVLSFDVWRSCKKQLVRFSLKFGIRGRESCDV</sequence>
<evidence type="ECO:0000256" key="1">
    <source>
        <dbReference type="SAM" id="Phobius"/>
    </source>
</evidence>
<organism evidence="2 3">
    <name type="scientific">Oesophagostomum dentatum</name>
    <name type="common">Nodular worm</name>
    <dbReference type="NCBI Taxonomy" id="61180"/>
    <lineage>
        <taxon>Eukaryota</taxon>
        <taxon>Metazoa</taxon>
        <taxon>Ecdysozoa</taxon>
        <taxon>Nematoda</taxon>
        <taxon>Chromadorea</taxon>
        <taxon>Rhabditida</taxon>
        <taxon>Rhabditina</taxon>
        <taxon>Rhabditomorpha</taxon>
        <taxon>Strongyloidea</taxon>
        <taxon>Strongylidae</taxon>
        <taxon>Oesophagostomum</taxon>
    </lineage>
</organism>
<keyword evidence="1" id="KW-0812">Transmembrane</keyword>
<keyword evidence="3" id="KW-1185">Reference proteome</keyword>
<evidence type="ECO:0000313" key="3">
    <source>
        <dbReference type="Proteomes" id="UP000053660"/>
    </source>
</evidence>
<protein>
    <submittedName>
        <fullName evidence="2">Uncharacterized protein</fullName>
    </submittedName>
</protein>
<gene>
    <name evidence="2" type="ORF">OESDEN_14572</name>
</gene>
<proteinExistence type="predicted"/>
<evidence type="ECO:0000313" key="2">
    <source>
        <dbReference type="EMBL" id="KHJ85695.1"/>
    </source>
</evidence>
<dbReference type="Proteomes" id="UP000053660">
    <property type="component" value="Unassembled WGS sequence"/>
</dbReference>
<keyword evidence="1" id="KW-1133">Transmembrane helix</keyword>
<accession>A0A0B1SR93</accession>
<keyword evidence="1" id="KW-0472">Membrane</keyword>
<dbReference type="AlphaFoldDB" id="A0A0B1SR93"/>
<feature type="transmembrane region" description="Helical" evidence="1">
    <location>
        <begin position="67"/>
        <end position="91"/>
    </location>
</feature>
<name>A0A0B1SR93_OESDE</name>